<gene>
    <name evidence="6" type="ORF">SAMN05421760_103292</name>
</gene>
<evidence type="ECO:0000256" key="4">
    <source>
        <dbReference type="SAM" id="MobiDB-lite"/>
    </source>
</evidence>
<dbReference type="Proteomes" id="UP000185999">
    <property type="component" value="Unassembled WGS sequence"/>
</dbReference>
<dbReference type="OrthoDB" id="86160at2"/>
<reference evidence="7" key="1">
    <citation type="submission" date="2017-01" db="EMBL/GenBank/DDBJ databases">
        <authorList>
            <person name="Varghese N."/>
            <person name="Submissions S."/>
        </authorList>
    </citation>
    <scope>NUCLEOTIDE SEQUENCE [LARGE SCALE GENOMIC DNA]</scope>
    <source>
        <strain evidence="7">DSM 22306</strain>
    </source>
</reference>
<dbReference type="InterPro" id="IPR015813">
    <property type="entry name" value="Pyrv/PenolPyrv_kinase-like_dom"/>
</dbReference>
<dbReference type="SUPFAM" id="SSF51621">
    <property type="entry name" value="Phosphoenolpyruvate/pyruvate domain"/>
    <property type="match status" value="1"/>
</dbReference>
<evidence type="ECO:0000313" key="7">
    <source>
        <dbReference type="Proteomes" id="UP000185999"/>
    </source>
</evidence>
<keyword evidence="7" id="KW-1185">Reference proteome</keyword>
<evidence type="ECO:0000259" key="5">
    <source>
        <dbReference type="Pfam" id="PF03328"/>
    </source>
</evidence>
<comment type="similarity">
    <text evidence="1">Belongs to the HpcH/HpaI aldolase family.</text>
</comment>
<organism evidence="6 7">
    <name type="scientific">Neptunomonas antarctica</name>
    <dbReference type="NCBI Taxonomy" id="619304"/>
    <lineage>
        <taxon>Bacteria</taxon>
        <taxon>Pseudomonadati</taxon>
        <taxon>Pseudomonadota</taxon>
        <taxon>Gammaproteobacteria</taxon>
        <taxon>Oceanospirillales</taxon>
        <taxon>Oceanospirillaceae</taxon>
        <taxon>Neptunomonas</taxon>
    </lineage>
</organism>
<feature type="region of interest" description="Disordered" evidence="4">
    <location>
        <begin position="254"/>
        <end position="277"/>
    </location>
</feature>
<dbReference type="InterPro" id="IPR005000">
    <property type="entry name" value="Aldolase/citrate-lyase_domain"/>
</dbReference>
<dbReference type="EMBL" id="FTOE01000003">
    <property type="protein sequence ID" value="SIS69777.1"/>
    <property type="molecule type" value="Genomic_DNA"/>
</dbReference>
<dbReference type="AlphaFoldDB" id="A0A1N7L7I3"/>
<dbReference type="NCBIfam" id="TIGR02311">
    <property type="entry name" value="HpaI"/>
    <property type="match status" value="1"/>
</dbReference>
<keyword evidence="3" id="KW-0456">Lyase</keyword>
<evidence type="ECO:0000256" key="3">
    <source>
        <dbReference type="ARBA" id="ARBA00023239"/>
    </source>
</evidence>
<dbReference type="GO" id="GO:0046872">
    <property type="term" value="F:metal ion binding"/>
    <property type="evidence" value="ECO:0007669"/>
    <property type="project" value="UniProtKB-KW"/>
</dbReference>
<dbReference type="GO" id="GO:0016832">
    <property type="term" value="F:aldehyde-lyase activity"/>
    <property type="evidence" value="ECO:0007669"/>
    <property type="project" value="UniProtKB-ARBA"/>
</dbReference>
<dbReference type="Gene3D" id="3.20.20.60">
    <property type="entry name" value="Phosphoenolpyruvate-binding domains"/>
    <property type="match status" value="1"/>
</dbReference>
<feature type="domain" description="HpcH/HpaI aldolase/citrate lyase" evidence="5">
    <location>
        <begin position="18"/>
        <end position="244"/>
    </location>
</feature>
<dbReference type="Pfam" id="PF03328">
    <property type="entry name" value="HpcH_HpaI"/>
    <property type="match status" value="1"/>
</dbReference>
<protein>
    <submittedName>
        <fullName evidence="6">2,4-dihydroxyhept-2-enedioate aldolase</fullName>
    </submittedName>
</protein>
<evidence type="ECO:0000313" key="6">
    <source>
        <dbReference type="EMBL" id="SIS69777.1"/>
    </source>
</evidence>
<dbReference type="PANTHER" id="PTHR30502">
    <property type="entry name" value="2-KETO-3-DEOXY-L-RHAMNONATE ALDOLASE"/>
    <property type="match status" value="1"/>
</dbReference>
<dbReference type="InterPro" id="IPR050251">
    <property type="entry name" value="HpcH-HpaI_aldolase"/>
</dbReference>
<dbReference type="PANTHER" id="PTHR30502:SF0">
    <property type="entry name" value="PHOSPHOENOLPYRUVATE CARBOXYLASE FAMILY PROTEIN"/>
    <property type="match status" value="1"/>
</dbReference>
<keyword evidence="2" id="KW-0479">Metal-binding</keyword>
<dbReference type="GO" id="GO:0010124">
    <property type="term" value="P:phenylacetate catabolic process"/>
    <property type="evidence" value="ECO:0007669"/>
    <property type="project" value="InterPro"/>
</dbReference>
<evidence type="ECO:0000256" key="1">
    <source>
        <dbReference type="ARBA" id="ARBA00005568"/>
    </source>
</evidence>
<sequence length="277" mass="29280">MSAPKNTFKIALSNQQNQIGLWLGLANSYTAELIASAGFDWLLIDAEHAPNTLQTIVGQLQAIAPYRSHPIVRPAWADHVSLKQILDLGVQTILAPMIDSAEQAEQVVKATRYPPQGIRGVGSALARASQFNRTPDYLTTANDQICVLIQIETTIGVAALDDILDVDGVDGVFIGPADLSASMGFIGQPNHPEVVAVIEACIAKIVAKGKAPGILMADEKQAKRYIEQGALFVAVGSDTGLLMNSTKALTQKFMPSLDDAPDGTSDGDANQGGGSVY</sequence>
<evidence type="ECO:0000256" key="2">
    <source>
        <dbReference type="ARBA" id="ARBA00022723"/>
    </source>
</evidence>
<name>A0A1N7L7I3_9GAMM</name>
<accession>A0A1N7L7I3</accession>
<dbReference type="InterPro" id="IPR040442">
    <property type="entry name" value="Pyrv_kinase-like_dom_sf"/>
</dbReference>
<dbReference type="STRING" id="619304.SAMN05421760_103292"/>
<dbReference type="GO" id="GO:0005737">
    <property type="term" value="C:cytoplasm"/>
    <property type="evidence" value="ECO:0007669"/>
    <property type="project" value="TreeGrafter"/>
</dbReference>
<proteinExistence type="inferred from homology"/>
<dbReference type="RefSeq" id="WP_054340628.1">
    <property type="nucleotide sequence ID" value="NZ_FTOE01000003.1"/>
</dbReference>
<dbReference type="FunFam" id="3.20.20.60:FF:000004">
    <property type="entry name" value="5-keto-4-deoxy-D-glucarate aldolase"/>
    <property type="match status" value="1"/>
</dbReference>
<dbReference type="InterPro" id="IPR012689">
    <property type="entry name" value="HpaI"/>
</dbReference>